<name>A0A2T0SJV2_9ACTN</name>
<dbReference type="SUPFAM" id="SSF55781">
    <property type="entry name" value="GAF domain-like"/>
    <property type="match status" value="1"/>
</dbReference>
<proteinExistence type="predicted"/>
<sequence length="590" mass="61696">MTAQLPLQGDRHASGPSLAPPALLRAVLDASAEAIVVCAAADDTVVLVNAAAAELVPALAPGSRATLAPGAETFTDVVAGRQVHGRRRPLDEDHYAWYLRDCTEELLRAEQSRAERARTEFLAEAGRRLSASLHRRRCLRTTVELAVSHLADAAVVVLPADRRQSEWVRLVTGGRVEEGTLREQVLAEVPSLEDALAGFPPIPSRWLDASQVPGWLLPGDFGPVGALLVTPLPGNAEPAGALILARRGAGATFAPDDEMLARIFAARAGAAISAAALYREQVDTTAILQADLLPPQLPRPDGVELAGSYQAARDALRIGGDFFDVFETAPAGGFGGPTTTAGQAGGFGGPTTTAGQAGGPEAGPGGETVIALGDVCGKGPEAAVLTGKIRQTLRALSLVERDPAVMVRVLNRALLSAGRQHRFVTLVVGTITRAEHGRVRIDLATGGHPVPLVLRADGTVEAAPIRGTLVGVVPEISVHPGTVELAPGELCLLYSDGLTEARGGPSGQEQYGEARLHDALASCRGMPVDAAVERIRQLVSDWVHGGVRDDIAMLAVRAPARTKLSLMDTGPAGSPFAIDARRGERRNRAR</sequence>
<gene>
    <name evidence="4" type="ORF">CLV70_101845</name>
</gene>
<dbReference type="InterPro" id="IPR001932">
    <property type="entry name" value="PPM-type_phosphatase-like_dom"/>
</dbReference>
<evidence type="ECO:0000313" key="5">
    <source>
        <dbReference type="Proteomes" id="UP000239209"/>
    </source>
</evidence>
<dbReference type="InterPro" id="IPR052016">
    <property type="entry name" value="Bact_Sigma-Reg"/>
</dbReference>
<feature type="domain" description="PPM-type phosphatase" evidence="3">
    <location>
        <begin position="351"/>
        <end position="558"/>
    </location>
</feature>
<feature type="domain" description="GAF" evidence="2">
    <location>
        <begin position="134"/>
        <end position="282"/>
    </location>
</feature>
<organism evidence="4 5">
    <name type="scientific">Pseudosporangium ferrugineum</name>
    <dbReference type="NCBI Taxonomy" id="439699"/>
    <lineage>
        <taxon>Bacteria</taxon>
        <taxon>Bacillati</taxon>
        <taxon>Actinomycetota</taxon>
        <taxon>Actinomycetes</taxon>
        <taxon>Micromonosporales</taxon>
        <taxon>Micromonosporaceae</taxon>
        <taxon>Pseudosporangium</taxon>
    </lineage>
</organism>
<comment type="caution">
    <text evidence="4">The sequence shown here is derived from an EMBL/GenBank/DDBJ whole genome shotgun (WGS) entry which is preliminary data.</text>
</comment>
<evidence type="ECO:0000259" key="3">
    <source>
        <dbReference type="SMART" id="SM00331"/>
    </source>
</evidence>
<dbReference type="SMART" id="SM00065">
    <property type="entry name" value="GAF"/>
    <property type="match status" value="1"/>
</dbReference>
<dbReference type="SMART" id="SM00331">
    <property type="entry name" value="PP2C_SIG"/>
    <property type="match status" value="1"/>
</dbReference>
<evidence type="ECO:0000259" key="2">
    <source>
        <dbReference type="SMART" id="SM00065"/>
    </source>
</evidence>
<dbReference type="EMBL" id="PVZG01000001">
    <property type="protein sequence ID" value="PRY33682.1"/>
    <property type="molecule type" value="Genomic_DNA"/>
</dbReference>
<evidence type="ECO:0000313" key="4">
    <source>
        <dbReference type="EMBL" id="PRY33682.1"/>
    </source>
</evidence>
<dbReference type="Proteomes" id="UP000239209">
    <property type="component" value="Unassembled WGS sequence"/>
</dbReference>
<dbReference type="Pfam" id="PF07228">
    <property type="entry name" value="SpoIIE"/>
    <property type="match status" value="1"/>
</dbReference>
<dbReference type="InterPro" id="IPR036457">
    <property type="entry name" value="PPM-type-like_dom_sf"/>
</dbReference>
<keyword evidence="1" id="KW-0378">Hydrolase</keyword>
<keyword evidence="5" id="KW-1185">Reference proteome</keyword>
<dbReference type="Gene3D" id="3.60.40.10">
    <property type="entry name" value="PPM-type phosphatase domain"/>
    <property type="match status" value="1"/>
</dbReference>
<reference evidence="4 5" key="1">
    <citation type="submission" date="2018-03" db="EMBL/GenBank/DDBJ databases">
        <title>Genomic Encyclopedia of Archaeal and Bacterial Type Strains, Phase II (KMG-II): from individual species to whole genera.</title>
        <authorList>
            <person name="Goeker M."/>
        </authorList>
    </citation>
    <scope>NUCLEOTIDE SEQUENCE [LARGE SCALE GENOMIC DNA]</scope>
    <source>
        <strain evidence="4 5">DSM 45348</strain>
    </source>
</reference>
<protein>
    <submittedName>
        <fullName evidence="4">Serine phosphatase RsbU (Regulator of sigma subunit)</fullName>
    </submittedName>
</protein>
<dbReference type="InterPro" id="IPR029016">
    <property type="entry name" value="GAF-like_dom_sf"/>
</dbReference>
<accession>A0A2T0SJV2</accession>
<dbReference type="InterPro" id="IPR003018">
    <property type="entry name" value="GAF"/>
</dbReference>
<evidence type="ECO:0000256" key="1">
    <source>
        <dbReference type="ARBA" id="ARBA00022801"/>
    </source>
</evidence>
<dbReference type="PANTHER" id="PTHR43156:SF2">
    <property type="entry name" value="STAGE II SPORULATION PROTEIN E"/>
    <property type="match status" value="1"/>
</dbReference>
<dbReference type="OrthoDB" id="5241041at2"/>
<dbReference type="RefSeq" id="WP_106124935.1">
    <property type="nucleotide sequence ID" value="NZ_PVZG01000001.1"/>
</dbReference>
<dbReference type="Gene3D" id="3.30.450.40">
    <property type="match status" value="1"/>
</dbReference>
<dbReference type="PANTHER" id="PTHR43156">
    <property type="entry name" value="STAGE II SPORULATION PROTEIN E-RELATED"/>
    <property type="match status" value="1"/>
</dbReference>
<dbReference type="GO" id="GO:0016791">
    <property type="term" value="F:phosphatase activity"/>
    <property type="evidence" value="ECO:0007669"/>
    <property type="project" value="TreeGrafter"/>
</dbReference>
<dbReference type="AlphaFoldDB" id="A0A2T0SJV2"/>